<dbReference type="Proteomes" id="UP000003571">
    <property type="component" value="Unassembled WGS sequence"/>
</dbReference>
<name>H7EHN5_9SPIR</name>
<feature type="compositionally biased region" description="Basic and acidic residues" evidence="1">
    <location>
        <begin position="270"/>
        <end position="279"/>
    </location>
</feature>
<dbReference type="PANTHER" id="PTHR34700">
    <property type="entry name" value="POTASSIUM BINDING PROTEIN KBP"/>
    <property type="match status" value="1"/>
</dbReference>
<evidence type="ECO:0008006" key="5">
    <source>
        <dbReference type="Google" id="ProtNLM"/>
    </source>
</evidence>
<accession>H7EHN5</accession>
<feature type="compositionally biased region" description="Polar residues" evidence="1">
    <location>
        <begin position="282"/>
        <end position="300"/>
    </location>
</feature>
<evidence type="ECO:0000313" key="3">
    <source>
        <dbReference type="EMBL" id="EIC02911.1"/>
    </source>
</evidence>
<dbReference type="Gene3D" id="3.10.350.10">
    <property type="entry name" value="LysM domain"/>
    <property type="match status" value="1"/>
</dbReference>
<dbReference type="AlphaFoldDB" id="H7EHN5"/>
<gene>
    <name evidence="3" type="ORF">TresaDRAFT_2665</name>
</gene>
<feature type="compositionally biased region" description="Basic and acidic residues" evidence="1">
    <location>
        <begin position="242"/>
        <end position="263"/>
    </location>
</feature>
<evidence type="ECO:0000313" key="4">
    <source>
        <dbReference type="Proteomes" id="UP000003571"/>
    </source>
</evidence>
<dbReference type="InterPro" id="IPR036779">
    <property type="entry name" value="LysM_dom_sf"/>
</dbReference>
<feature type="chain" id="PRO_5003610149" description="LysM domain-containing protein" evidence="2">
    <location>
        <begin position="20"/>
        <end position="300"/>
    </location>
</feature>
<proteinExistence type="predicted"/>
<dbReference type="PATRIC" id="fig|907348.3.peg.307"/>
<dbReference type="STRING" id="907348.TresaDRAFT_2665"/>
<dbReference type="RefSeq" id="WP_002702212.1">
    <property type="nucleotide sequence ID" value="NZ_AGRW01000029.1"/>
</dbReference>
<feature type="region of interest" description="Disordered" evidence="1">
    <location>
        <begin position="235"/>
        <end position="300"/>
    </location>
</feature>
<keyword evidence="4" id="KW-1185">Reference proteome</keyword>
<dbReference type="EMBL" id="AGRW01000029">
    <property type="protein sequence ID" value="EIC02911.1"/>
    <property type="molecule type" value="Genomic_DNA"/>
</dbReference>
<dbReference type="eggNOG" id="COG1652">
    <property type="taxonomic scope" value="Bacteria"/>
</dbReference>
<reference evidence="3 4" key="1">
    <citation type="submission" date="2011-09" db="EMBL/GenBank/DDBJ databases">
        <title>The draft genome of Treponema saccharophilum DSM 2985.</title>
        <authorList>
            <consortium name="US DOE Joint Genome Institute (JGI-PGF)"/>
            <person name="Lucas S."/>
            <person name="Copeland A."/>
            <person name="Lapidus A."/>
            <person name="Glavina del Rio T."/>
            <person name="Dalin E."/>
            <person name="Tice H."/>
            <person name="Bruce D."/>
            <person name="Goodwin L."/>
            <person name="Pitluck S."/>
            <person name="Peters L."/>
            <person name="Kyrpides N."/>
            <person name="Mavromatis K."/>
            <person name="Ivanova N."/>
            <person name="Markowitz V."/>
            <person name="Cheng J.-F."/>
            <person name="Hugenholtz P."/>
            <person name="Woyke T."/>
            <person name="Wu D."/>
            <person name="Gronow S."/>
            <person name="Wellnitz S."/>
            <person name="Brambilla E."/>
            <person name="Klenk H.-P."/>
            <person name="Eisen J.A."/>
        </authorList>
    </citation>
    <scope>NUCLEOTIDE SEQUENCE [LARGE SCALE GENOMIC DNA]</scope>
    <source>
        <strain evidence="3 4">DSM 2985</strain>
    </source>
</reference>
<dbReference type="PANTHER" id="PTHR34700:SF4">
    <property type="entry name" value="PHAGE-LIKE ELEMENT PBSX PROTEIN XKDP"/>
    <property type="match status" value="1"/>
</dbReference>
<evidence type="ECO:0000256" key="2">
    <source>
        <dbReference type="SAM" id="SignalP"/>
    </source>
</evidence>
<feature type="signal peptide" evidence="2">
    <location>
        <begin position="1"/>
        <end position="19"/>
    </location>
</feature>
<sequence>MKKVLFVAAALLAGSAVFSVSYKNNTYQKLADEYTKKAQNALDAGEYELSVEYSQKAEENAALSQAYIKKMLAKAEADKAMKKASDRIAFAKKISADRNFPMAYSAAEQAYASAKDVYAKEDYVAATDYANQVLAALADIREVTPLPEYYVVRPWAETKDCYWNISGRTYVYNNPLLWENLYQANKQSMPKPNDPNLIHPGMKMKIPSITGEYREGVYNPAKKYDTYSAVASSRPVVNAKPAEAKSAEPKASEAKAEPAKAEQKSAAAPEKAEPAKTEQKQGASLISNSAPASPSVSDAK</sequence>
<protein>
    <recommendedName>
        <fullName evidence="5">LysM domain-containing protein</fullName>
    </recommendedName>
</protein>
<evidence type="ECO:0000256" key="1">
    <source>
        <dbReference type="SAM" id="MobiDB-lite"/>
    </source>
</evidence>
<organism evidence="3 4">
    <name type="scientific">Treponema saccharophilum DSM 2985</name>
    <dbReference type="NCBI Taxonomy" id="907348"/>
    <lineage>
        <taxon>Bacteria</taxon>
        <taxon>Pseudomonadati</taxon>
        <taxon>Spirochaetota</taxon>
        <taxon>Spirochaetia</taxon>
        <taxon>Spirochaetales</taxon>
        <taxon>Treponemataceae</taxon>
        <taxon>Treponema</taxon>
    </lineage>
</organism>
<dbReference type="InterPro" id="IPR052196">
    <property type="entry name" value="Bact_Kbp"/>
</dbReference>
<keyword evidence="2" id="KW-0732">Signal</keyword>
<comment type="caution">
    <text evidence="3">The sequence shown here is derived from an EMBL/GenBank/DDBJ whole genome shotgun (WGS) entry which is preliminary data.</text>
</comment>